<dbReference type="InterPro" id="IPR035979">
    <property type="entry name" value="RBD_domain_sf"/>
</dbReference>
<organism evidence="4 5">
    <name type="scientific">Marasmiellus scandens</name>
    <dbReference type="NCBI Taxonomy" id="2682957"/>
    <lineage>
        <taxon>Eukaryota</taxon>
        <taxon>Fungi</taxon>
        <taxon>Dikarya</taxon>
        <taxon>Basidiomycota</taxon>
        <taxon>Agaricomycotina</taxon>
        <taxon>Agaricomycetes</taxon>
        <taxon>Agaricomycetidae</taxon>
        <taxon>Agaricales</taxon>
        <taxon>Marasmiineae</taxon>
        <taxon>Omphalotaceae</taxon>
        <taxon>Marasmiellus</taxon>
    </lineage>
</organism>
<protein>
    <recommendedName>
        <fullName evidence="3">RRM domain-containing protein</fullName>
    </recommendedName>
</protein>
<keyword evidence="1" id="KW-0694">RNA-binding</keyword>
<evidence type="ECO:0000313" key="4">
    <source>
        <dbReference type="EMBL" id="KAK7470718.1"/>
    </source>
</evidence>
<name>A0ABR1K6I8_9AGAR</name>
<dbReference type="Proteomes" id="UP001498398">
    <property type="component" value="Unassembled WGS sequence"/>
</dbReference>
<dbReference type="EMBL" id="JBANRG010000002">
    <property type="protein sequence ID" value="KAK7470718.1"/>
    <property type="molecule type" value="Genomic_DNA"/>
</dbReference>
<evidence type="ECO:0000313" key="5">
    <source>
        <dbReference type="Proteomes" id="UP001498398"/>
    </source>
</evidence>
<gene>
    <name evidence="4" type="ORF">VKT23_002140</name>
</gene>
<dbReference type="PROSITE" id="PS50102">
    <property type="entry name" value="RRM"/>
    <property type="match status" value="1"/>
</dbReference>
<proteinExistence type="predicted"/>
<keyword evidence="5" id="KW-1185">Reference proteome</keyword>
<dbReference type="SUPFAM" id="SSF54928">
    <property type="entry name" value="RNA-binding domain, RBD"/>
    <property type="match status" value="1"/>
</dbReference>
<comment type="caution">
    <text evidence="4">The sequence shown here is derived from an EMBL/GenBank/DDBJ whole genome shotgun (WGS) entry which is preliminary data.</text>
</comment>
<dbReference type="InterPro" id="IPR000504">
    <property type="entry name" value="RRM_dom"/>
</dbReference>
<dbReference type="CDD" id="cd00590">
    <property type="entry name" value="RRM_SF"/>
    <property type="match status" value="1"/>
</dbReference>
<sequence length="224" mass="25206">MKFDWSCKAKKTAVTRPKSVSETKSRRPRSGSRSGLDTTVKIQQASRVADIRNKNTSSSYAKLCESYRATDISKTGRQPPPRHAMKLYVGDIRPHHTMDDLWELFSDCGDIYSIELRCSQGNAVVIPFAEGETWESRPNDIRHAVIRFFNSDAIKPALEKNGTIIKGCKLLVTHCHTELPELRNIVDERLGRRVETGPLQLEPTVIVTPPGTPRARVLTHISIM</sequence>
<reference evidence="4 5" key="1">
    <citation type="submission" date="2024-01" db="EMBL/GenBank/DDBJ databases">
        <title>A draft genome for the cacao thread blight pathogen Marasmiellus scandens.</title>
        <authorList>
            <person name="Baruah I.K."/>
            <person name="Leung J."/>
            <person name="Bukari Y."/>
            <person name="Amoako-Attah I."/>
            <person name="Meinhardt L.W."/>
            <person name="Bailey B.A."/>
            <person name="Cohen S.P."/>
        </authorList>
    </citation>
    <scope>NUCLEOTIDE SEQUENCE [LARGE SCALE GENOMIC DNA]</scope>
    <source>
        <strain evidence="4 5">GH-19</strain>
    </source>
</reference>
<feature type="region of interest" description="Disordered" evidence="2">
    <location>
        <begin position="1"/>
        <end position="39"/>
    </location>
</feature>
<evidence type="ECO:0000259" key="3">
    <source>
        <dbReference type="PROSITE" id="PS50102"/>
    </source>
</evidence>
<evidence type="ECO:0000256" key="1">
    <source>
        <dbReference type="PROSITE-ProRule" id="PRU00176"/>
    </source>
</evidence>
<dbReference type="InterPro" id="IPR012677">
    <property type="entry name" value="Nucleotide-bd_a/b_plait_sf"/>
</dbReference>
<feature type="domain" description="RRM" evidence="3">
    <location>
        <begin position="85"/>
        <end position="177"/>
    </location>
</feature>
<dbReference type="Gene3D" id="3.30.70.330">
    <property type="match status" value="1"/>
</dbReference>
<evidence type="ECO:0000256" key="2">
    <source>
        <dbReference type="SAM" id="MobiDB-lite"/>
    </source>
</evidence>
<accession>A0ABR1K6I8</accession>